<evidence type="ECO:0000313" key="8">
    <source>
        <dbReference type="Proteomes" id="UP001497457"/>
    </source>
</evidence>
<proteinExistence type="predicted"/>
<dbReference type="SUPFAM" id="SSF57850">
    <property type="entry name" value="RING/U-box"/>
    <property type="match status" value="1"/>
</dbReference>
<sequence>MEGGGAATNDASPMSGEQDQPTPISPPSPSVDPLLPQGDVTSAFDLTIESARRILSEVHRWRQRRDAGGQDVVGLHDAYRNGSFGAVPASSEAIASLREMTVVDQTREDECAVCLKSYEEGDKMKMMPCSHGFHEDCILKWLGISCLCPLCRYALQAEEGKD</sequence>
<keyword evidence="3" id="KW-0862">Zinc</keyword>
<keyword evidence="8" id="KW-1185">Reference proteome</keyword>
<dbReference type="Pfam" id="PF13639">
    <property type="entry name" value="zf-RING_2"/>
    <property type="match status" value="1"/>
</dbReference>
<dbReference type="GO" id="GO:0008270">
    <property type="term" value="F:zinc ion binding"/>
    <property type="evidence" value="ECO:0007669"/>
    <property type="project" value="UniProtKB-KW"/>
</dbReference>
<evidence type="ECO:0000256" key="2">
    <source>
        <dbReference type="ARBA" id="ARBA00022771"/>
    </source>
</evidence>
<dbReference type="EMBL" id="OZ075134">
    <property type="protein sequence ID" value="CAL4995650.1"/>
    <property type="molecule type" value="Genomic_DNA"/>
</dbReference>
<evidence type="ECO:0000256" key="5">
    <source>
        <dbReference type="SAM" id="MobiDB-lite"/>
    </source>
</evidence>
<evidence type="ECO:0000313" key="7">
    <source>
        <dbReference type="EMBL" id="CAL4995650.1"/>
    </source>
</evidence>
<evidence type="ECO:0000256" key="4">
    <source>
        <dbReference type="PROSITE-ProRule" id="PRU00175"/>
    </source>
</evidence>
<dbReference type="Proteomes" id="UP001497457">
    <property type="component" value="Chromosome 24b"/>
</dbReference>
<organism evidence="7 8">
    <name type="scientific">Urochloa decumbens</name>
    <dbReference type="NCBI Taxonomy" id="240449"/>
    <lineage>
        <taxon>Eukaryota</taxon>
        <taxon>Viridiplantae</taxon>
        <taxon>Streptophyta</taxon>
        <taxon>Embryophyta</taxon>
        <taxon>Tracheophyta</taxon>
        <taxon>Spermatophyta</taxon>
        <taxon>Magnoliopsida</taxon>
        <taxon>Liliopsida</taxon>
        <taxon>Poales</taxon>
        <taxon>Poaceae</taxon>
        <taxon>PACMAD clade</taxon>
        <taxon>Panicoideae</taxon>
        <taxon>Panicodae</taxon>
        <taxon>Paniceae</taxon>
        <taxon>Melinidinae</taxon>
        <taxon>Urochloa</taxon>
    </lineage>
</organism>
<feature type="domain" description="RING-type" evidence="6">
    <location>
        <begin position="111"/>
        <end position="152"/>
    </location>
</feature>
<evidence type="ECO:0000256" key="1">
    <source>
        <dbReference type="ARBA" id="ARBA00022723"/>
    </source>
</evidence>
<evidence type="ECO:0000256" key="3">
    <source>
        <dbReference type="ARBA" id="ARBA00022833"/>
    </source>
</evidence>
<reference evidence="7" key="1">
    <citation type="submission" date="2024-10" db="EMBL/GenBank/DDBJ databases">
        <authorList>
            <person name="Ryan C."/>
        </authorList>
    </citation>
    <scope>NUCLEOTIDE SEQUENCE [LARGE SCALE GENOMIC DNA]</scope>
</reference>
<evidence type="ECO:0000259" key="6">
    <source>
        <dbReference type="PROSITE" id="PS50089"/>
    </source>
</evidence>
<dbReference type="Gene3D" id="3.30.40.10">
    <property type="entry name" value="Zinc/RING finger domain, C3HC4 (zinc finger)"/>
    <property type="match status" value="1"/>
</dbReference>
<name>A0ABC9BAG9_9POAL</name>
<keyword evidence="1" id="KW-0479">Metal-binding</keyword>
<dbReference type="PANTHER" id="PTHR45931">
    <property type="entry name" value="SI:CH211-59O9.10"/>
    <property type="match status" value="1"/>
</dbReference>
<dbReference type="SMART" id="SM00184">
    <property type="entry name" value="RING"/>
    <property type="match status" value="1"/>
</dbReference>
<dbReference type="PROSITE" id="PS50089">
    <property type="entry name" value="ZF_RING_2"/>
    <property type="match status" value="1"/>
</dbReference>
<accession>A0ABC9BAG9</accession>
<feature type="region of interest" description="Disordered" evidence="5">
    <location>
        <begin position="1"/>
        <end position="38"/>
    </location>
</feature>
<dbReference type="InterPro" id="IPR013083">
    <property type="entry name" value="Znf_RING/FYVE/PHD"/>
</dbReference>
<dbReference type="InterPro" id="IPR051834">
    <property type="entry name" value="RING_finger_E3_ligase"/>
</dbReference>
<dbReference type="AlphaFoldDB" id="A0ABC9BAG9"/>
<dbReference type="PANTHER" id="PTHR45931:SF23">
    <property type="entry name" value="OS12G0134500 PROTEIN"/>
    <property type="match status" value="1"/>
</dbReference>
<keyword evidence="2 4" id="KW-0863">Zinc-finger</keyword>
<protein>
    <recommendedName>
        <fullName evidence="6">RING-type domain-containing protein</fullName>
    </recommendedName>
</protein>
<dbReference type="InterPro" id="IPR001841">
    <property type="entry name" value="Znf_RING"/>
</dbReference>
<gene>
    <name evidence="7" type="ORF">URODEC1_LOCUS62454</name>
</gene>